<gene>
    <name evidence="2" type="ORF">DT076_12210</name>
</gene>
<keyword evidence="3" id="KW-1185">Reference proteome</keyword>
<protein>
    <submittedName>
        <fullName evidence="2">DUF624 domain-containing protein</fullName>
    </submittedName>
</protein>
<feature type="transmembrane region" description="Helical" evidence="1">
    <location>
        <begin position="137"/>
        <end position="161"/>
    </location>
</feature>
<dbReference type="Proteomes" id="UP000252770">
    <property type="component" value="Unassembled WGS sequence"/>
</dbReference>
<evidence type="ECO:0000256" key="1">
    <source>
        <dbReference type="SAM" id="Phobius"/>
    </source>
</evidence>
<accession>A0A367YT78</accession>
<evidence type="ECO:0000313" key="3">
    <source>
        <dbReference type="Proteomes" id="UP000252770"/>
    </source>
</evidence>
<feature type="transmembrane region" description="Helical" evidence="1">
    <location>
        <begin position="54"/>
        <end position="75"/>
    </location>
</feature>
<keyword evidence="1" id="KW-0472">Membrane</keyword>
<sequence>MAMSTWSEAEVGPGMLARGSAVVYRLLVLQVLFVLAAAPGLVPAALLVPDPSNAPLLGLAALPLAPAASAVLYGWQRSTAEDDLAPARHFLRGYRLNALGVLGWWLPVVAVGTVLGINLGQLPAVAAGAALVGLQVATVLVLALVGVVAAHALVITSLYTVRGRDVLRLAAWQLARRRASTAVLALGVCAAGVLLVGSDWVLALLAAPVLALLLHLDRPVLTHIEETYVA</sequence>
<dbReference type="EMBL" id="QOUI01000007">
    <property type="protein sequence ID" value="RCK69105.1"/>
    <property type="molecule type" value="Genomic_DNA"/>
</dbReference>
<evidence type="ECO:0000313" key="2">
    <source>
        <dbReference type="EMBL" id="RCK69105.1"/>
    </source>
</evidence>
<dbReference type="RefSeq" id="WP_114126961.1">
    <property type="nucleotide sequence ID" value="NZ_QOUI01000007.1"/>
</dbReference>
<comment type="caution">
    <text evidence="2">The sequence shown here is derived from an EMBL/GenBank/DDBJ whole genome shotgun (WGS) entry which is preliminary data.</text>
</comment>
<keyword evidence="1" id="KW-1133">Transmembrane helix</keyword>
<organism evidence="2 3">
    <name type="scientific">Desertihabitans brevis</name>
    <dbReference type="NCBI Taxonomy" id="2268447"/>
    <lineage>
        <taxon>Bacteria</taxon>
        <taxon>Bacillati</taxon>
        <taxon>Actinomycetota</taxon>
        <taxon>Actinomycetes</taxon>
        <taxon>Propionibacteriales</taxon>
        <taxon>Propionibacteriaceae</taxon>
        <taxon>Desertihabitans</taxon>
    </lineage>
</organism>
<keyword evidence="1" id="KW-0812">Transmembrane</keyword>
<reference evidence="2 3" key="1">
    <citation type="submission" date="2018-07" db="EMBL/GenBank/DDBJ databases">
        <title>Desertimonas flava gen. nov. sp. nov.</title>
        <authorList>
            <person name="Liu S."/>
        </authorList>
    </citation>
    <scope>NUCLEOTIDE SEQUENCE [LARGE SCALE GENOMIC DNA]</scope>
    <source>
        <strain evidence="2 3">16Sb5-5</strain>
    </source>
</reference>
<name>A0A367YT78_9ACTN</name>
<feature type="transmembrane region" description="Helical" evidence="1">
    <location>
        <begin position="182"/>
        <end position="214"/>
    </location>
</feature>
<proteinExistence type="predicted"/>
<dbReference type="AlphaFoldDB" id="A0A367YT78"/>
<feature type="transmembrane region" description="Helical" evidence="1">
    <location>
        <begin position="96"/>
        <end position="117"/>
    </location>
</feature>